<reference evidence="3 4" key="1">
    <citation type="submission" date="2023-08" db="EMBL/GenBank/DDBJ databases">
        <title>Genome sequence of Thermaerobacter compostii strain Ins1, a spore-forming filamentous bacterium isolated from a deep geothermal reservoir.</title>
        <authorList>
            <person name="Bregnard D."/>
            <person name="Gonzalez D."/>
            <person name="Junier P."/>
        </authorList>
    </citation>
    <scope>NUCLEOTIDE SEQUENCE [LARGE SCALE GENOMIC DNA]</scope>
    <source>
        <strain evidence="3 4">Ins1</strain>
    </source>
</reference>
<keyword evidence="2" id="KW-0472">Membrane</keyword>
<protein>
    <submittedName>
        <fullName evidence="3">Uncharacterized protein</fullName>
    </submittedName>
</protein>
<dbReference type="Proteomes" id="UP001304683">
    <property type="component" value="Chromosome"/>
</dbReference>
<proteinExistence type="predicted"/>
<feature type="transmembrane region" description="Helical" evidence="2">
    <location>
        <begin position="419"/>
        <end position="438"/>
    </location>
</feature>
<feature type="region of interest" description="Disordered" evidence="1">
    <location>
        <begin position="1"/>
        <end position="67"/>
    </location>
</feature>
<accession>A0ABZ0QSE1</accession>
<keyword evidence="2" id="KW-0812">Transmembrane</keyword>
<feature type="transmembrane region" description="Helical" evidence="2">
    <location>
        <begin position="249"/>
        <end position="275"/>
    </location>
</feature>
<gene>
    <name evidence="3" type="ORF">Q5761_02370</name>
</gene>
<dbReference type="EMBL" id="CP132508">
    <property type="protein sequence ID" value="WPD19537.1"/>
    <property type="molecule type" value="Genomic_DNA"/>
</dbReference>
<evidence type="ECO:0000256" key="1">
    <source>
        <dbReference type="SAM" id="MobiDB-lite"/>
    </source>
</evidence>
<sequence>MTGPDAVGRRTGERREPAASAPAPAGEERRAPPNPAAGVPGGAPHHRPAAGSADRRLARATAVSQGAAQAWEMLWQEAAEGARREGDDPLSPAEVKALWADFAALRARPEPVPQDLVARVTRALLETAGGQEEAQPQEGAEPVAVPTGEPDRAGAGGGTLDWAALAPDGSRRPRLVPLLRLLAAEARCFPLSFLALQLLLMAGGLVLHLVAVETARGLWPDWTPALRAAGDGAGALGPASPLALDGWRLILLSADSLALVAPWLGTLVALAAVWPRRQMLWADLETLSPFPAASRLLARAGVAGLLATLFILVTGWIQPAAVQAFMGLPPGGPAPDTVLAWSAAGAAAGVPGGSPGGTLGVILARLAPLWLAAAWALWWHMRAGTLGAMLASAGLWTAVTLGGHWLGPWNPLAAGPVPAVAVQVAMLLLATLLGWGLAKQAGAGEVAA</sequence>
<feature type="transmembrane region" description="Helical" evidence="2">
    <location>
        <begin position="359"/>
        <end position="379"/>
    </location>
</feature>
<dbReference type="RefSeq" id="WP_318751047.1">
    <property type="nucleotide sequence ID" value="NZ_CP132508.1"/>
</dbReference>
<feature type="region of interest" description="Disordered" evidence="1">
    <location>
        <begin position="128"/>
        <end position="156"/>
    </location>
</feature>
<feature type="transmembrane region" description="Helical" evidence="2">
    <location>
        <begin position="296"/>
        <end position="317"/>
    </location>
</feature>
<feature type="compositionally biased region" description="Low complexity" evidence="1">
    <location>
        <begin position="128"/>
        <end position="142"/>
    </location>
</feature>
<evidence type="ECO:0000313" key="4">
    <source>
        <dbReference type="Proteomes" id="UP001304683"/>
    </source>
</evidence>
<evidence type="ECO:0000256" key="2">
    <source>
        <dbReference type="SAM" id="Phobius"/>
    </source>
</evidence>
<keyword evidence="2" id="KW-1133">Transmembrane helix</keyword>
<organism evidence="3 4">
    <name type="scientific">Thermaerobacter composti</name>
    <dbReference type="NCBI Taxonomy" id="554949"/>
    <lineage>
        <taxon>Bacteria</taxon>
        <taxon>Bacillati</taxon>
        <taxon>Bacillota</taxon>
        <taxon>Clostridia</taxon>
        <taxon>Eubacteriales</taxon>
        <taxon>Clostridiales Family XVII. Incertae Sedis</taxon>
        <taxon>Thermaerobacter</taxon>
    </lineage>
</organism>
<evidence type="ECO:0000313" key="3">
    <source>
        <dbReference type="EMBL" id="WPD19537.1"/>
    </source>
</evidence>
<name>A0ABZ0QSE1_9FIRM</name>
<feature type="transmembrane region" description="Helical" evidence="2">
    <location>
        <begin position="188"/>
        <end position="211"/>
    </location>
</feature>
<feature type="transmembrane region" description="Helical" evidence="2">
    <location>
        <begin position="386"/>
        <end position="407"/>
    </location>
</feature>
<keyword evidence="4" id="KW-1185">Reference proteome</keyword>
<feature type="compositionally biased region" description="Basic and acidic residues" evidence="1">
    <location>
        <begin position="7"/>
        <end position="17"/>
    </location>
</feature>